<dbReference type="PANTHER" id="PTHR38593:SF1">
    <property type="entry name" value="BLR2558 PROTEIN"/>
    <property type="match status" value="1"/>
</dbReference>
<keyword evidence="1" id="KW-0732">Signal</keyword>
<accession>A0A7X5YJC4</accession>
<dbReference type="InterPro" id="IPR012347">
    <property type="entry name" value="Ferritin-like"/>
</dbReference>
<dbReference type="InterPro" id="IPR025419">
    <property type="entry name" value="DUF4142"/>
</dbReference>
<comment type="caution">
    <text evidence="3">The sequence shown here is derived from an EMBL/GenBank/DDBJ whole genome shotgun (WGS) entry which is preliminary data.</text>
</comment>
<name>A0A7X5YJC4_9CAUL</name>
<gene>
    <name evidence="3" type="ORF">GGQ87_000910</name>
</gene>
<dbReference type="EMBL" id="JAATJM010000001">
    <property type="protein sequence ID" value="NJC40652.1"/>
    <property type="molecule type" value="Genomic_DNA"/>
</dbReference>
<proteinExistence type="predicted"/>
<evidence type="ECO:0000256" key="1">
    <source>
        <dbReference type="SAM" id="SignalP"/>
    </source>
</evidence>
<protein>
    <submittedName>
        <fullName evidence="3">Putative membrane protein</fullName>
    </submittedName>
</protein>
<organism evidence="3 4">
    <name type="scientific">Brevundimonas alba</name>
    <dbReference type="NCBI Taxonomy" id="74314"/>
    <lineage>
        <taxon>Bacteria</taxon>
        <taxon>Pseudomonadati</taxon>
        <taxon>Pseudomonadota</taxon>
        <taxon>Alphaproteobacteria</taxon>
        <taxon>Caulobacterales</taxon>
        <taxon>Caulobacteraceae</taxon>
        <taxon>Brevundimonas</taxon>
    </lineage>
</organism>
<feature type="signal peptide" evidence="1">
    <location>
        <begin position="1"/>
        <end position="19"/>
    </location>
</feature>
<evidence type="ECO:0000313" key="4">
    <source>
        <dbReference type="Proteomes" id="UP000587415"/>
    </source>
</evidence>
<feature type="chain" id="PRO_5030962338" evidence="1">
    <location>
        <begin position="20"/>
        <end position="188"/>
    </location>
</feature>
<reference evidence="3 4" key="1">
    <citation type="submission" date="2020-03" db="EMBL/GenBank/DDBJ databases">
        <title>Genomic Encyclopedia of Type Strains, Phase IV (KMG-IV): sequencing the most valuable type-strain genomes for metagenomic binning, comparative biology and taxonomic classification.</title>
        <authorList>
            <person name="Goeker M."/>
        </authorList>
    </citation>
    <scope>NUCLEOTIDE SEQUENCE [LARGE SCALE GENOMIC DNA]</scope>
    <source>
        <strain evidence="3 4">DSM 4736</strain>
    </source>
</reference>
<sequence>MKRLLLCAAAATLMSACNSMPTGEAAMVAEAAMDQPAPAAMEFVRMAGASDLYEIQSSQLVMQTTRNDEVREFAQMMVDHHTMTTQTVMRAAQAAGMTPPPPALDQRKSDMIRQLQAAQGMARDDLYIQQQVMAHQEALTLHTSYSRNGDTAELKTAAGAAVPIVARHYNQIMAMQNGGGSSGGHAGH</sequence>
<evidence type="ECO:0000259" key="2">
    <source>
        <dbReference type="Pfam" id="PF13628"/>
    </source>
</evidence>
<dbReference type="Proteomes" id="UP000587415">
    <property type="component" value="Unassembled WGS sequence"/>
</dbReference>
<dbReference type="Gene3D" id="1.20.1260.10">
    <property type="match status" value="1"/>
</dbReference>
<dbReference type="PANTHER" id="PTHR38593">
    <property type="entry name" value="BLR2558 PROTEIN"/>
    <property type="match status" value="1"/>
</dbReference>
<dbReference type="PROSITE" id="PS51257">
    <property type="entry name" value="PROKAR_LIPOPROTEIN"/>
    <property type="match status" value="1"/>
</dbReference>
<dbReference type="Pfam" id="PF13628">
    <property type="entry name" value="DUF4142"/>
    <property type="match status" value="1"/>
</dbReference>
<keyword evidence="4" id="KW-1185">Reference proteome</keyword>
<dbReference type="AlphaFoldDB" id="A0A7X5YJC4"/>
<dbReference type="RefSeq" id="WP_168045514.1">
    <property type="nucleotide sequence ID" value="NZ_JAATJM010000001.1"/>
</dbReference>
<feature type="domain" description="DUF4142" evidence="2">
    <location>
        <begin position="40"/>
        <end position="175"/>
    </location>
</feature>
<evidence type="ECO:0000313" key="3">
    <source>
        <dbReference type="EMBL" id="NJC40652.1"/>
    </source>
</evidence>